<feature type="compositionally biased region" description="Basic and acidic residues" evidence="2">
    <location>
        <begin position="955"/>
        <end position="1000"/>
    </location>
</feature>
<keyword evidence="4" id="KW-1185">Reference proteome</keyword>
<feature type="region of interest" description="Disordered" evidence="2">
    <location>
        <begin position="530"/>
        <end position="577"/>
    </location>
</feature>
<feature type="compositionally biased region" description="Polar residues" evidence="2">
    <location>
        <begin position="915"/>
        <end position="928"/>
    </location>
</feature>
<feature type="compositionally biased region" description="Polar residues" evidence="2">
    <location>
        <begin position="552"/>
        <end position="566"/>
    </location>
</feature>
<feature type="compositionally biased region" description="Polar residues" evidence="2">
    <location>
        <begin position="829"/>
        <end position="856"/>
    </location>
</feature>
<dbReference type="OrthoDB" id="30417at2759"/>
<name>A0A6A6EF87_9PEZI</name>
<accession>A0A6A6EF87</accession>
<protein>
    <submittedName>
        <fullName evidence="3">Uncharacterized protein</fullName>
    </submittedName>
</protein>
<gene>
    <name evidence="3" type="ORF">K469DRAFT_723637</name>
</gene>
<feature type="compositionally biased region" description="Basic and acidic residues" evidence="2">
    <location>
        <begin position="1007"/>
        <end position="1023"/>
    </location>
</feature>
<evidence type="ECO:0000256" key="2">
    <source>
        <dbReference type="SAM" id="MobiDB-lite"/>
    </source>
</evidence>
<keyword evidence="1" id="KW-0175">Coiled coil</keyword>
<sequence length="1051" mass="113016">MSLAYKVEELLALRDSVSESAVSIDKFADGDVIKEHVLRPSASACLIGARSENVSRSSIKPGAGTAIANKKPSPSPSIKRGKAEKLLKEHGSPPGMRVTAGGRVVPSDLTPLGSACFNGNNFKSQGPRGVILSNGMSTPSFSDLNKVPSQGVQFISGQAYVCIGNQMIPLQSGEGISQGYAPNNNMMFSSVAPFIDAPKQVSDSSMLSIPGGIPGLALPSTRNGSQMQGAGGIPTATVGIDLQALKQQHALKKGELKHVEQTEVLQADFKNEAWRNAMIEKKKSLILEIDAIRKQINALESETTKSSNVPPHSVALPTGSTTSLHAPTSAFVSQFQQPVVQAMYPNVGLPVGMPPPNPYTSLYMYQPFAGAPLLSSDGSQFGSDGRVFSSGENSTRSGQFPNTITPMTSGDLALSVGRENFNQSPPGSATRRSHAIEIKPPRGDMKKRAAQGSTLDPKSPTYEPATKAHCKGQGVQAFVPPTPSPVDPPEHNGAMQAKFPAWHRSEKSSIESHKHEDRVITQKPSISSISTADFFPTNTHEHSSTRIAPNKIANSEHSSRENTAVPSTPEKDWGVNNPWNPVSHSGGKSMMGGGAFPDTPMRRLTSWNEEFGKQSSGSHCISKTINESREATEDMRKASVQLTSEDGNWSLVSFKQVEHMPSTYQEGYQAGLSHKGLPAIPEVIRGYCEGLAFFLKDPSFLRSTAPNFPTESIASRGSSLRGNSFGVTPHDSAVSLTFARVGTTASTQENVRSSSVSAMGPAVRGASAYSPHRSVWNMNHDGAPITYSLCNEAAQNGHQRDPAKVEAPITTGEDKRMPGSVAENELSKKSQGVPSQTDSTLSNITVPRHFSGNQLGSRTISTSTSRQRYYPTPKDYAPGAANTGVSPFTKPMSDKRYSGLDGAMDEVVDVKSDSNDQGTLTEPANTEASCFKLSSTKGKQKGTSSPTKSPGSPKKSGEHSPAKAQLERLTNKPKRDSKKDRADPTNMSPEDKKRWRDNWHLRFQRIKRVEKEEIEQYKRENPLPKESTSNDNSPPKSSKWVTSCPDIAAER</sequence>
<evidence type="ECO:0000256" key="1">
    <source>
        <dbReference type="SAM" id="Coils"/>
    </source>
</evidence>
<feature type="compositionally biased region" description="Basic and acidic residues" evidence="2">
    <location>
        <begin position="434"/>
        <end position="447"/>
    </location>
</feature>
<feature type="compositionally biased region" description="Low complexity" evidence="2">
    <location>
        <begin position="857"/>
        <end position="868"/>
    </location>
</feature>
<dbReference type="EMBL" id="ML994620">
    <property type="protein sequence ID" value="KAF2189715.1"/>
    <property type="molecule type" value="Genomic_DNA"/>
</dbReference>
<feature type="region of interest" description="Disordered" evidence="2">
    <location>
        <begin position="57"/>
        <end position="80"/>
    </location>
</feature>
<dbReference type="Proteomes" id="UP000800200">
    <property type="component" value="Unassembled WGS sequence"/>
</dbReference>
<proteinExistence type="predicted"/>
<feature type="coiled-coil region" evidence="1">
    <location>
        <begin position="242"/>
        <end position="302"/>
    </location>
</feature>
<feature type="region of interest" description="Disordered" evidence="2">
    <location>
        <begin position="912"/>
        <end position="1051"/>
    </location>
</feature>
<reference evidence="3" key="1">
    <citation type="journal article" date="2020" name="Stud. Mycol.">
        <title>101 Dothideomycetes genomes: a test case for predicting lifestyles and emergence of pathogens.</title>
        <authorList>
            <person name="Haridas S."/>
            <person name="Albert R."/>
            <person name="Binder M."/>
            <person name="Bloem J."/>
            <person name="Labutti K."/>
            <person name="Salamov A."/>
            <person name="Andreopoulos B."/>
            <person name="Baker S."/>
            <person name="Barry K."/>
            <person name="Bills G."/>
            <person name="Bluhm B."/>
            <person name="Cannon C."/>
            <person name="Castanera R."/>
            <person name="Culley D."/>
            <person name="Daum C."/>
            <person name="Ezra D."/>
            <person name="Gonzalez J."/>
            <person name="Henrissat B."/>
            <person name="Kuo A."/>
            <person name="Liang C."/>
            <person name="Lipzen A."/>
            <person name="Lutzoni F."/>
            <person name="Magnuson J."/>
            <person name="Mondo S."/>
            <person name="Nolan M."/>
            <person name="Ohm R."/>
            <person name="Pangilinan J."/>
            <person name="Park H.-J."/>
            <person name="Ramirez L."/>
            <person name="Alfaro M."/>
            <person name="Sun H."/>
            <person name="Tritt A."/>
            <person name="Yoshinaga Y."/>
            <person name="Zwiers L.-H."/>
            <person name="Turgeon B."/>
            <person name="Goodwin S."/>
            <person name="Spatafora J."/>
            <person name="Crous P."/>
            <person name="Grigoriev I."/>
        </authorList>
    </citation>
    <scope>NUCLEOTIDE SEQUENCE</scope>
    <source>
        <strain evidence="3">CBS 207.26</strain>
    </source>
</reference>
<feature type="compositionally biased region" description="Low complexity" evidence="2">
    <location>
        <begin position="932"/>
        <end position="954"/>
    </location>
</feature>
<feature type="region of interest" description="Disordered" evidence="2">
    <location>
        <begin position="809"/>
        <end position="899"/>
    </location>
</feature>
<dbReference type="AlphaFoldDB" id="A0A6A6EF87"/>
<evidence type="ECO:0000313" key="4">
    <source>
        <dbReference type="Proteomes" id="UP000800200"/>
    </source>
</evidence>
<evidence type="ECO:0000313" key="3">
    <source>
        <dbReference type="EMBL" id="KAF2189715.1"/>
    </source>
</evidence>
<organism evidence="3 4">
    <name type="scientific">Zopfia rhizophila CBS 207.26</name>
    <dbReference type="NCBI Taxonomy" id="1314779"/>
    <lineage>
        <taxon>Eukaryota</taxon>
        <taxon>Fungi</taxon>
        <taxon>Dikarya</taxon>
        <taxon>Ascomycota</taxon>
        <taxon>Pezizomycotina</taxon>
        <taxon>Dothideomycetes</taxon>
        <taxon>Dothideomycetes incertae sedis</taxon>
        <taxon>Zopfiaceae</taxon>
        <taxon>Zopfia</taxon>
    </lineage>
</organism>
<feature type="compositionally biased region" description="Polar residues" evidence="2">
    <location>
        <begin position="1026"/>
        <end position="1041"/>
    </location>
</feature>
<feature type="region of interest" description="Disordered" evidence="2">
    <location>
        <begin position="420"/>
        <end position="471"/>
    </location>
</feature>